<dbReference type="AlphaFoldDB" id="A0A4C1SWH2"/>
<proteinExistence type="predicted"/>
<gene>
    <name evidence="1" type="ORF">EVAR_4641_1</name>
</gene>
<comment type="caution">
    <text evidence="1">The sequence shown here is derived from an EMBL/GenBank/DDBJ whole genome shotgun (WGS) entry which is preliminary data.</text>
</comment>
<evidence type="ECO:0000313" key="1">
    <source>
        <dbReference type="EMBL" id="GBP06529.1"/>
    </source>
</evidence>
<organism evidence="1 2">
    <name type="scientific">Eumeta variegata</name>
    <name type="common">Bagworm moth</name>
    <name type="synonym">Eumeta japonica</name>
    <dbReference type="NCBI Taxonomy" id="151549"/>
    <lineage>
        <taxon>Eukaryota</taxon>
        <taxon>Metazoa</taxon>
        <taxon>Ecdysozoa</taxon>
        <taxon>Arthropoda</taxon>
        <taxon>Hexapoda</taxon>
        <taxon>Insecta</taxon>
        <taxon>Pterygota</taxon>
        <taxon>Neoptera</taxon>
        <taxon>Endopterygota</taxon>
        <taxon>Lepidoptera</taxon>
        <taxon>Glossata</taxon>
        <taxon>Ditrysia</taxon>
        <taxon>Tineoidea</taxon>
        <taxon>Psychidae</taxon>
        <taxon>Oiketicinae</taxon>
        <taxon>Eumeta</taxon>
    </lineage>
</organism>
<dbReference type="EMBL" id="BGZK01000022">
    <property type="protein sequence ID" value="GBP06529.1"/>
    <property type="molecule type" value="Genomic_DNA"/>
</dbReference>
<reference evidence="1 2" key="1">
    <citation type="journal article" date="2019" name="Commun. Biol.">
        <title>The bagworm genome reveals a unique fibroin gene that provides high tensile strength.</title>
        <authorList>
            <person name="Kono N."/>
            <person name="Nakamura H."/>
            <person name="Ohtoshi R."/>
            <person name="Tomita M."/>
            <person name="Numata K."/>
            <person name="Arakawa K."/>
        </authorList>
    </citation>
    <scope>NUCLEOTIDE SEQUENCE [LARGE SCALE GENOMIC DNA]</scope>
</reference>
<protein>
    <submittedName>
        <fullName evidence="1">Uncharacterized protein</fullName>
    </submittedName>
</protein>
<keyword evidence="2" id="KW-1185">Reference proteome</keyword>
<evidence type="ECO:0000313" key="2">
    <source>
        <dbReference type="Proteomes" id="UP000299102"/>
    </source>
</evidence>
<dbReference type="Proteomes" id="UP000299102">
    <property type="component" value="Unassembled WGS sequence"/>
</dbReference>
<sequence length="126" mass="14245">MYEHRSRYNVVALQSCASGIARRAPPQSERDEPQQRNVKLRLFSGGVGRDRSSSPLVASERALLYVAGVVRAGGAFLSRRPGPEARVSFGRRERSAFRVRRPYQKTANRYHVIAHLVYVIASHRLK</sequence>
<accession>A0A4C1SWH2</accession>
<name>A0A4C1SWH2_EUMVA</name>